<dbReference type="PROSITE" id="PS51367">
    <property type="entry name" value="THAUMATIN_2"/>
    <property type="match status" value="1"/>
</dbReference>
<organism evidence="1 2">
    <name type="scientific">Mikania micrantha</name>
    <name type="common">bitter vine</name>
    <dbReference type="NCBI Taxonomy" id="192012"/>
    <lineage>
        <taxon>Eukaryota</taxon>
        <taxon>Viridiplantae</taxon>
        <taxon>Streptophyta</taxon>
        <taxon>Embryophyta</taxon>
        <taxon>Tracheophyta</taxon>
        <taxon>Spermatophyta</taxon>
        <taxon>Magnoliopsida</taxon>
        <taxon>eudicotyledons</taxon>
        <taxon>Gunneridae</taxon>
        <taxon>Pentapetalae</taxon>
        <taxon>asterids</taxon>
        <taxon>campanulids</taxon>
        <taxon>Asterales</taxon>
        <taxon>Asteraceae</taxon>
        <taxon>Asteroideae</taxon>
        <taxon>Heliantheae alliance</taxon>
        <taxon>Eupatorieae</taxon>
        <taxon>Mikania</taxon>
    </lineage>
</organism>
<proteinExistence type="predicted"/>
<evidence type="ECO:0000313" key="1">
    <source>
        <dbReference type="EMBL" id="KAD3641809.1"/>
    </source>
</evidence>
<dbReference type="SMART" id="SM00205">
    <property type="entry name" value="THN"/>
    <property type="match status" value="1"/>
</dbReference>
<dbReference type="AlphaFoldDB" id="A0A5N6MP77"/>
<dbReference type="EMBL" id="SZYD01000015">
    <property type="protein sequence ID" value="KAD3641809.1"/>
    <property type="molecule type" value="Genomic_DNA"/>
</dbReference>
<protein>
    <submittedName>
        <fullName evidence="1">Uncharacterized protein</fullName>
    </submittedName>
</protein>
<keyword evidence="2" id="KW-1185">Reference proteome</keyword>
<accession>A0A5N6MP77</accession>
<dbReference type="PRINTS" id="PR00347">
    <property type="entry name" value="THAUMATIN"/>
</dbReference>
<dbReference type="SUPFAM" id="SSF49870">
    <property type="entry name" value="Osmotin, thaumatin-like protein"/>
    <property type="match status" value="1"/>
</dbReference>
<dbReference type="InterPro" id="IPR037176">
    <property type="entry name" value="Osmotin/thaumatin-like_sf"/>
</dbReference>
<name>A0A5N6MP77_9ASTR</name>
<gene>
    <name evidence="1" type="ORF">E3N88_31033</name>
</gene>
<evidence type="ECO:0000313" key="2">
    <source>
        <dbReference type="Proteomes" id="UP000326396"/>
    </source>
</evidence>
<dbReference type="PANTHER" id="PTHR31048">
    <property type="entry name" value="OS03G0233200 PROTEIN"/>
    <property type="match status" value="1"/>
</dbReference>
<comment type="caution">
    <text evidence="1">The sequence shown here is derived from an EMBL/GenBank/DDBJ whole genome shotgun (WGS) entry which is preliminary data.</text>
</comment>
<dbReference type="Gene3D" id="2.60.110.10">
    <property type="entry name" value="Thaumatin"/>
    <property type="match status" value="1"/>
</dbReference>
<dbReference type="OrthoDB" id="430315at2759"/>
<dbReference type="InterPro" id="IPR001938">
    <property type="entry name" value="Thaumatin"/>
</dbReference>
<sequence>MVSFVAQPFGTPPNTLAGFALNQFNNLDFFDISLVDGFNVPMAFKPNSSGCTRGISCLGDINVIPRMIKLAPLHALVEPTTTRVVFCP</sequence>
<dbReference type="Pfam" id="PF00314">
    <property type="entry name" value="Thaumatin"/>
    <property type="match status" value="1"/>
</dbReference>
<reference evidence="1 2" key="1">
    <citation type="submission" date="2019-05" db="EMBL/GenBank/DDBJ databases">
        <title>Mikania micrantha, genome provides insights into the molecular mechanism of rapid growth.</title>
        <authorList>
            <person name="Liu B."/>
        </authorList>
    </citation>
    <scope>NUCLEOTIDE SEQUENCE [LARGE SCALE GENOMIC DNA]</scope>
    <source>
        <strain evidence="1">NLD-2019</strain>
        <tissue evidence="1">Leaf</tissue>
    </source>
</reference>
<dbReference type="Proteomes" id="UP000326396">
    <property type="component" value="Linkage Group LG5"/>
</dbReference>